<dbReference type="InterPro" id="IPR009506">
    <property type="entry name" value="YjiS-like"/>
</dbReference>
<feature type="domain" description="YjiS-like" evidence="1">
    <location>
        <begin position="28"/>
        <end position="58"/>
    </location>
</feature>
<gene>
    <name evidence="2" type="ORF">SAMN05444336_102287</name>
</gene>
<accession>A0A1H2W764</accession>
<dbReference type="Pfam" id="PF06568">
    <property type="entry name" value="YjiS-like"/>
    <property type="match status" value="1"/>
</dbReference>
<dbReference type="AlphaFoldDB" id="A0A1H2W764"/>
<organism evidence="2 3">
    <name type="scientific">Albimonas donghaensis</name>
    <dbReference type="NCBI Taxonomy" id="356660"/>
    <lineage>
        <taxon>Bacteria</taxon>
        <taxon>Pseudomonadati</taxon>
        <taxon>Pseudomonadota</taxon>
        <taxon>Alphaproteobacteria</taxon>
        <taxon>Rhodobacterales</taxon>
        <taxon>Paracoccaceae</taxon>
        <taxon>Albimonas</taxon>
    </lineage>
</organism>
<evidence type="ECO:0000313" key="2">
    <source>
        <dbReference type="EMBL" id="SDW76420.1"/>
    </source>
</evidence>
<dbReference type="OrthoDB" id="9999812at2"/>
<name>A0A1H2W764_9RHOB</name>
<sequence>MANMTVNTPALPRGAVLIHSIICAFESVVAAAQTWNARRSTASELAKLSRTQLSDIGLEGITSDDLSARLRR</sequence>
<proteinExistence type="predicted"/>
<dbReference type="EMBL" id="FNMZ01000002">
    <property type="protein sequence ID" value="SDW76420.1"/>
    <property type="molecule type" value="Genomic_DNA"/>
</dbReference>
<dbReference type="Proteomes" id="UP000199118">
    <property type="component" value="Unassembled WGS sequence"/>
</dbReference>
<dbReference type="RefSeq" id="WP_092680556.1">
    <property type="nucleotide sequence ID" value="NZ_FNMZ01000002.1"/>
</dbReference>
<evidence type="ECO:0000313" key="3">
    <source>
        <dbReference type="Proteomes" id="UP000199118"/>
    </source>
</evidence>
<evidence type="ECO:0000259" key="1">
    <source>
        <dbReference type="Pfam" id="PF06568"/>
    </source>
</evidence>
<reference evidence="2 3" key="1">
    <citation type="submission" date="2016-10" db="EMBL/GenBank/DDBJ databases">
        <authorList>
            <person name="de Groot N.N."/>
        </authorList>
    </citation>
    <scope>NUCLEOTIDE SEQUENCE [LARGE SCALE GENOMIC DNA]</scope>
    <source>
        <strain evidence="2 3">DSM 17890</strain>
    </source>
</reference>
<keyword evidence="3" id="KW-1185">Reference proteome</keyword>
<protein>
    <recommendedName>
        <fullName evidence="1">YjiS-like domain-containing protein</fullName>
    </recommendedName>
</protein>